<dbReference type="PANTHER" id="PTHR43507:SF1">
    <property type="entry name" value="NADH-UBIQUINONE OXIDOREDUCTASE CHAIN 4"/>
    <property type="match status" value="1"/>
</dbReference>
<feature type="transmembrane region" description="Helical" evidence="10">
    <location>
        <begin position="311"/>
        <end position="331"/>
    </location>
</feature>
<feature type="transmembrane region" description="Helical" evidence="10">
    <location>
        <begin position="283"/>
        <end position="304"/>
    </location>
</feature>
<feature type="transmembrane region" description="Helical" evidence="10">
    <location>
        <begin position="220"/>
        <end position="242"/>
    </location>
</feature>
<keyword evidence="4 9" id="KW-0812">Transmembrane</keyword>
<evidence type="ECO:0000313" key="12">
    <source>
        <dbReference type="EMBL" id="OAI02868.1"/>
    </source>
</evidence>
<evidence type="ECO:0000256" key="9">
    <source>
        <dbReference type="RuleBase" id="RU000320"/>
    </source>
</evidence>
<accession>A0A177MAW8</accession>
<dbReference type="InterPro" id="IPR003918">
    <property type="entry name" value="NADH_UbQ_OxRdtase"/>
</dbReference>
<dbReference type="GO" id="GO:0048039">
    <property type="term" value="F:ubiquinone binding"/>
    <property type="evidence" value="ECO:0007669"/>
    <property type="project" value="TreeGrafter"/>
</dbReference>
<comment type="subcellular location">
    <subcellularLocation>
        <location evidence="1">Endomembrane system</location>
        <topology evidence="1">Multi-pass membrane protein</topology>
    </subcellularLocation>
    <subcellularLocation>
        <location evidence="9">Membrane</location>
        <topology evidence="9">Multi-pass membrane protein</topology>
    </subcellularLocation>
</comment>
<dbReference type="Pfam" id="PF00361">
    <property type="entry name" value="Proton_antipo_M"/>
    <property type="match status" value="1"/>
</dbReference>
<comment type="caution">
    <text evidence="12">The sequence shown here is derived from an EMBL/GenBank/DDBJ whole genome shotgun (WGS) entry which is preliminary data.</text>
</comment>
<dbReference type="GO" id="GO:0042773">
    <property type="term" value="P:ATP synthesis coupled electron transport"/>
    <property type="evidence" value="ECO:0007669"/>
    <property type="project" value="InterPro"/>
</dbReference>
<dbReference type="OrthoDB" id="9768329at2"/>
<evidence type="ECO:0000256" key="8">
    <source>
        <dbReference type="ARBA" id="ARBA00032798"/>
    </source>
</evidence>
<proteinExistence type="inferred from homology"/>
<feature type="transmembrane region" description="Helical" evidence="10">
    <location>
        <begin position="254"/>
        <end position="277"/>
    </location>
</feature>
<dbReference type="PRINTS" id="PR01437">
    <property type="entry name" value="NUOXDRDTASE4"/>
</dbReference>
<evidence type="ECO:0000256" key="1">
    <source>
        <dbReference type="ARBA" id="ARBA00004127"/>
    </source>
</evidence>
<gene>
    <name evidence="12" type="ORF">A1332_02940</name>
</gene>
<feature type="transmembrane region" description="Helical" evidence="10">
    <location>
        <begin position="40"/>
        <end position="61"/>
    </location>
</feature>
<evidence type="ECO:0000256" key="4">
    <source>
        <dbReference type="ARBA" id="ARBA00022692"/>
    </source>
</evidence>
<dbReference type="RefSeq" id="WP_064009260.1">
    <property type="nucleotide sequence ID" value="NZ_LUUG01000082.1"/>
</dbReference>
<feature type="transmembrane region" description="Helical" evidence="10">
    <location>
        <begin position="117"/>
        <end position="135"/>
    </location>
</feature>
<name>A0A177MAW8_METMH</name>
<evidence type="ECO:0000256" key="7">
    <source>
        <dbReference type="ARBA" id="ARBA00031584"/>
    </source>
</evidence>
<protein>
    <recommendedName>
        <fullName evidence="3">NADH-quinone oxidoreductase subunit M</fullName>
    </recommendedName>
    <alternativeName>
        <fullName evidence="7">NADH dehydrogenase I subunit M</fullName>
    </alternativeName>
    <alternativeName>
        <fullName evidence="8">NDH-1 subunit M</fullName>
    </alternativeName>
</protein>
<feature type="transmembrane region" description="Helical" evidence="10">
    <location>
        <begin position="141"/>
        <end position="161"/>
    </location>
</feature>
<comment type="similarity">
    <text evidence="2">Belongs to the complex I subunit 4 family.</text>
</comment>
<evidence type="ECO:0000256" key="6">
    <source>
        <dbReference type="ARBA" id="ARBA00023136"/>
    </source>
</evidence>
<evidence type="ECO:0000256" key="5">
    <source>
        <dbReference type="ARBA" id="ARBA00022989"/>
    </source>
</evidence>
<dbReference type="InterPro" id="IPR010227">
    <property type="entry name" value="NADH_Q_OxRdtase_chainM/4"/>
</dbReference>
<evidence type="ECO:0000259" key="11">
    <source>
        <dbReference type="Pfam" id="PF00361"/>
    </source>
</evidence>
<organism evidence="12 13">
    <name type="scientific">Methylomonas methanica</name>
    <dbReference type="NCBI Taxonomy" id="421"/>
    <lineage>
        <taxon>Bacteria</taxon>
        <taxon>Pseudomonadati</taxon>
        <taxon>Pseudomonadota</taxon>
        <taxon>Gammaproteobacteria</taxon>
        <taxon>Methylococcales</taxon>
        <taxon>Methylococcaceae</taxon>
        <taxon>Methylomonas</taxon>
    </lineage>
</organism>
<evidence type="ECO:0000256" key="10">
    <source>
        <dbReference type="SAM" id="Phobius"/>
    </source>
</evidence>
<dbReference type="InterPro" id="IPR001750">
    <property type="entry name" value="ND/Mrp_TM"/>
</dbReference>
<dbReference type="PANTHER" id="PTHR43507">
    <property type="entry name" value="NADH-UBIQUINONE OXIDOREDUCTASE CHAIN 4"/>
    <property type="match status" value="1"/>
</dbReference>
<feature type="transmembrane region" description="Helical" evidence="10">
    <location>
        <begin position="381"/>
        <end position="397"/>
    </location>
</feature>
<evidence type="ECO:0000256" key="2">
    <source>
        <dbReference type="ARBA" id="ARBA00009025"/>
    </source>
</evidence>
<dbReference type="EMBL" id="LUUG01000082">
    <property type="protein sequence ID" value="OAI02868.1"/>
    <property type="molecule type" value="Genomic_DNA"/>
</dbReference>
<feature type="transmembrane region" description="Helical" evidence="10">
    <location>
        <begin position="6"/>
        <end position="33"/>
    </location>
</feature>
<dbReference type="Proteomes" id="UP000078090">
    <property type="component" value="Unassembled WGS sequence"/>
</dbReference>
<feature type="transmembrane region" description="Helical" evidence="10">
    <location>
        <begin position="81"/>
        <end position="105"/>
    </location>
</feature>
<dbReference type="AlphaFoldDB" id="A0A177MAW8"/>
<feature type="transmembrane region" description="Helical" evidence="10">
    <location>
        <begin position="417"/>
        <end position="438"/>
    </location>
</feature>
<feature type="transmembrane region" description="Helical" evidence="10">
    <location>
        <begin position="337"/>
        <end position="360"/>
    </location>
</feature>
<dbReference type="GO" id="GO:0003954">
    <property type="term" value="F:NADH dehydrogenase activity"/>
    <property type="evidence" value="ECO:0007669"/>
    <property type="project" value="TreeGrafter"/>
</dbReference>
<feature type="transmembrane region" description="Helical" evidence="10">
    <location>
        <begin position="173"/>
        <end position="195"/>
    </location>
</feature>
<dbReference type="GO" id="GO:0012505">
    <property type="term" value="C:endomembrane system"/>
    <property type="evidence" value="ECO:0007669"/>
    <property type="project" value="UniProtKB-SubCell"/>
</dbReference>
<sequence length="513" mass="56655">MNTPIVFWHVVAAVPLLTVLTLVPLLAMLAVVFAKPIYSVRLAFGGALLNVVLSIYLLLIFDAETPGIHLAEHFQLFGMNYRVGVDGTNILFIPLTAILGLLALVYTMITRHRQDRLFIACLLAYQGILIGAFAALNTLQFWFWCLLELVPVVLLTVFAGTGKQRNQVVKSVLQYWLSGLAMSLAGFVLLSFGLAQNGMDLSFDWLTLKHHNLAIPNETLIFILLFFGFAVRMPLFPFHAWLPLLAEHGTAASAAIFLTGLKLGIYALIRFILPLVPGAAEQWVHFVVDLGLIGIFYGALLALMQINMRRLLAFAVISHTGMLAIGVFSFNDFALEGSILLSIAYGLATAGMLFSIGLIYERTRTAFLPRLGGLFETNSTIALLFLISALSTMVMPGTPGFDAAHLLIEGTIEEHGWYIAIAILLGNVLGAAFLLWAFQRLFIAHPKRFVEPYGSIHHPVVKERIIAVTICGLLIGTGFYTTPWLKYIDQEAKEIGEHYPEHHSHHMNGPHHD</sequence>
<keyword evidence="5 10" id="KW-1133">Transmembrane helix</keyword>
<dbReference type="GO" id="GO:0016020">
    <property type="term" value="C:membrane"/>
    <property type="evidence" value="ECO:0007669"/>
    <property type="project" value="UniProtKB-SubCell"/>
</dbReference>
<reference evidence="12 13" key="1">
    <citation type="submission" date="2016-03" db="EMBL/GenBank/DDBJ databases">
        <authorList>
            <person name="Ploux O."/>
        </authorList>
    </citation>
    <scope>NUCLEOTIDE SEQUENCE [LARGE SCALE GENOMIC DNA]</scope>
    <source>
        <strain evidence="12 13">R-45363</strain>
    </source>
</reference>
<dbReference type="NCBIfam" id="TIGR01972">
    <property type="entry name" value="NDH_I_M"/>
    <property type="match status" value="1"/>
</dbReference>
<feature type="domain" description="NADH:quinone oxidoreductase/Mrp antiporter transmembrane" evidence="11">
    <location>
        <begin position="137"/>
        <end position="429"/>
    </location>
</feature>
<evidence type="ECO:0000313" key="13">
    <source>
        <dbReference type="Proteomes" id="UP000078090"/>
    </source>
</evidence>
<keyword evidence="6 10" id="KW-0472">Membrane</keyword>
<dbReference type="GO" id="GO:0008137">
    <property type="term" value="F:NADH dehydrogenase (ubiquinone) activity"/>
    <property type="evidence" value="ECO:0007669"/>
    <property type="project" value="InterPro"/>
</dbReference>
<dbReference type="GO" id="GO:0015990">
    <property type="term" value="P:electron transport coupled proton transport"/>
    <property type="evidence" value="ECO:0007669"/>
    <property type="project" value="TreeGrafter"/>
</dbReference>
<evidence type="ECO:0000256" key="3">
    <source>
        <dbReference type="ARBA" id="ARBA00019906"/>
    </source>
</evidence>